<dbReference type="InterPro" id="IPR005829">
    <property type="entry name" value="Sugar_transporter_CS"/>
</dbReference>
<feature type="transmembrane region" description="Helical" evidence="7">
    <location>
        <begin position="340"/>
        <end position="363"/>
    </location>
</feature>
<dbReference type="PANTHER" id="PTHR23511:SF34">
    <property type="entry name" value="SYNAPTIC VESICLE GLYCOPROTEIN 2"/>
    <property type="match status" value="1"/>
</dbReference>
<dbReference type="CDD" id="cd17316">
    <property type="entry name" value="MFS_SV2_like"/>
    <property type="match status" value="1"/>
</dbReference>
<dbReference type="SUPFAM" id="SSF103473">
    <property type="entry name" value="MFS general substrate transporter"/>
    <property type="match status" value="1"/>
</dbReference>
<dbReference type="STRING" id="123899.SAMEA3906487_01004"/>
<evidence type="ECO:0000256" key="5">
    <source>
        <dbReference type="ARBA" id="ARBA00022989"/>
    </source>
</evidence>
<feature type="transmembrane region" description="Helical" evidence="7">
    <location>
        <begin position="110"/>
        <end position="132"/>
    </location>
</feature>
<dbReference type="Gene3D" id="1.20.1250.20">
    <property type="entry name" value="MFS general substrate transporter like domains"/>
    <property type="match status" value="1"/>
</dbReference>
<keyword evidence="6 7" id="KW-0472">Membrane</keyword>
<sequence>MTQRSSSLEEAPLNGFHKRLALYSAGGPFLDGYVLSIIGIALIQATPALQLSSLWQGLIAASALIGIFFGGFLGGWFTDLYGRKVLYTLDLVAIIGFSAAQFWVDSAWMLFVWRLLIGVAVGADYPIATSLLTEFLPRKYRGPLVGGLIMMWFVGAAAAYIVGELLIGTGPHAWRWMLASAVVPGVLFLFLRYGSPESPRWLLSKGRKAEADAVIKRVYGPQYSLKDLPEQQAERSVSVGQLFHSGYGRRMWFITIFWTCSIVPLFAVYAFAPKILEALKLTGPLENFGSAAITVLFFVGCVVAMWLVNPMGRRNLLIHSFLWSGVALLLLGLFPQASSTVTFVFFSAYALFIGGTQILQFVYPNELFPTEIRASAVGLASSLSRIGAAVGTYLVPISLDSLGIANTMYIAAAITLVGALASWRLAPETGAMDLGEAAKVGT</sequence>
<reference evidence="9 10" key="1">
    <citation type="submission" date="2016-04" db="EMBL/GenBank/DDBJ databases">
        <authorList>
            <consortium name="Pathogen Informatics"/>
        </authorList>
    </citation>
    <scope>NUCLEOTIDE SEQUENCE [LARGE SCALE GENOMIC DNA]</scope>
    <source>
        <strain evidence="9 10">H044680328</strain>
    </source>
</reference>
<dbReference type="AlphaFoldDB" id="A0A157MGI7"/>
<dbReference type="GO" id="GO:0016020">
    <property type="term" value="C:membrane"/>
    <property type="evidence" value="ECO:0007669"/>
    <property type="project" value="UniProtKB-SubCell"/>
</dbReference>
<evidence type="ECO:0000313" key="9">
    <source>
        <dbReference type="EMBL" id="SAI67948.1"/>
    </source>
</evidence>
<feature type="transmembrane region" description="Helical" evidence="7">
    <location>
        <begin position="316"/>
        <end position="334"/>
    </location>
</feature>
<feature type="transmembrane region" description="Helical" evidence="7">
    <location>
        <begin position="85"/>
        <end position="104"/>
    </location>
</feature>
<dbReference type="RefSeq" id="WP_025515078.1">
    <property type="nucleotide sequence ID" value="NZ_CP016340.1"/>
</dbReference>
<dbReference type="KEGG" id="btrm:SAMEA390648701004"/>
<dbReference type="PROSITE" id="PS00217">
    <property type="entry name" value="SUGAR_TRANSPORT_2"/>
    <property type="match status" value="1"/>
</dbReference>
<evidence type="ECO:0000256" key="6">
    <source>
        <dbReference type="ARBA" id="ARBA00023136"/>
    </source>
</evidence>
<feature type="domain" description="Major facilitator superfamily (MFS) profile" evidence="8">
    <location>
        <begin position="20"/>
        <end position="430"/>
    </location>
</feature>
<comment type="subcellular location">
    <subcellularLocation>
        <location evidence="1">Membrane</location>
        <topology evidence="1">Multi-pass membrane protein</topology>
    </subcellularLocation>
</comment>
<evidence type="ECO:0000256" key="7">
    <source>
        <dbReference type="SAM" id="Phobius"/>
    </source>
</evidence>
<evidence type="ECO:0000256" key="2">
    <source>
        <dbReference type="ARBA" id="ARBA00010992"/>
    </source>
</evidence>
<dbReference type="EMBL" id="LT546645">
    <property type="protein sequence ID" value="SAI67948.1"/>
    <property type="molecule type" value="Genomic_DNA"/>
</dbReference>
<protein>
    <submittedName>
        <fullName evidence="9">Transporter</fullName>
    </submittedName>
</protein>
<dbReference type="PROSITE" id="PS50850">
    <property type="entry name" value="MFS"/>
    <property type="match status" value="1"/>
</dbReference>
<dbReference type="OrthoDB" id="9814026at2"/>
<dbReference type="InterPro" id="IPR036259">
    <property type="entry name" value="MFS_trans_sf"/>
</dbReference>
<dbReference type="InterPro" id="IPR020846">
    <property type="entry name" value="MFS_dom"/>
</dbReference>
<feature type="transmembrane region" description="Helical" evidence="7">
    <location>
        <begin position="407"/>
        <end position="426"/>
    </location>
</feature>
<feature type="transmembrane region" description="Helical" evidence="7">
    <location>
        <begin position="144"/>
        <end position="167"/>
    </location>
</feature>
<dbReference type="Pfam" id="PF00083">
    <property type="entry name" value="Sugar_tr"/>
    <property type="match status" value="1"/>
</dbReference>
<feature type="transmembrane region" description="Helical" evidence="7">
    <location>
        <begin position="291"/>
        <end position="309"/>
    </location>
</feature>
<keyword evidence="5 7" id="KW-1133">Transmembrane helix</keyword>
<evidence type="ECO:0000313" key="10">
    <source>
        <dbReference type="Proteomes" id="UP000076825"/>
    </source>
</evidence>
<accession>A0A157MGI7</accession>
<dbReference type="PANTHER" id="PTHR23511">
    <property type="entry name" value="SYNAPTIC VESICLE GLYCOPROTEIN 2"/>
    <property type="match status" value="1"/>
</dbReference>
<feature type="transmembrane region" description="Helical" evidence="7">
    <location>
        <begin position="251"/>
        <end position="271"/>
    </location>
</feature>
<dbReference type="Proteomes" id="UP000076825">
    <property type="component" value="Chromosome 1"/>
</dbReference>
<dbReference type="GeneID" id="56587591"/>
<evidence type="ECO:0000259" key="8">
    <source>
        <dbReference type="PROSITE" id="PS50850"/>
    </source>
</evidence>
<evidence type="ECO:0000256" key="3">
    <source>
        <dbReference type="ARBA" id="ARBA00022448"/>
    </source>
</evidence>
<feature type="transmembrane region" description="Helical" evidence="7">
    <location>
        <begin position="173"/>
        <end position="191"/>
    </location>
</feature>
<dbReference type="InterPro" id="IPR005828">
    <property type="entry name" value="MFS_sugar_transport-like"/>
</dbReference>
<feature type="transmembrane region" description="Helical" evidence="7">
    <location>
        <begin position="55"/>
        <end position="78"/>
    </location>
</feature>
<feature type="transmembrane region" description="Helical" evidence="7">
    <location>
        <begin position="375"/>
        <end position="395"/>
    </location>
</feature>
<dbReference type="GO" id="GO:0022857">
    <property type="term" value="F:transmembrane transporter activity"/>
    <property type="evidence" value="ECO:0007669"/>
    <property type="project" value="InterPro"/>
</dbReference>
<dbReference type="PATRIC" id="fig|123899.6.peg.983"/>
<organism evidence="9 10">
    <name type="scientific">Bordetella trematum</name>
    <dbReference type="NCBI Taxonomy" id="123899"/>
    <lineage>
        <taxon>Bacteria</taxon>
        <taxon>Pseudomonadati</taxon>
        <taxon>Pseudomonadota</taxon>
        <taxon>Betaproteobacteria</taxon>
        <taxon>Burkholderiales</taxon>
        <taxon>Alcaligenaceae</taxon>
        <taxon>Bordetella</taxon>
    </lineage>
</organism>
<feature type="transmembrane region" description="Helical" evidence="7">
    <location>
        <begin position="20"/>
        <end position="43"/>
    </location>
</feature>
<proteinExistence type="inferred from homology"/>
<keyword evidence="3" id="KW-0813">Transport</keyword>
<evidence type="ECO:0000256" key="4">
    <source>
        <dbReference type="ARBA" id="ARBA00022692"/>
    </source>
</evidence>
<gene>
    <name evidence="9" type="primary">ygcS</name>
    <name evidence="9" type="ORF">SAMEA3906487_01004</name>
</gene>
<dbReference type="eggNOG" id="COG0477">
    <property type="taxonomic scope" value="Bacteria"/>
</dbReference>
<name>A0A157MGI7_9BORD</name>
<evidence type="ECO:0000256" key="1">
    <source>
        <dbReference type="ARBA" id="ARBA00004141"/>
    </source>
</evidence>
<keyword evidence="4 7" id="KW-0812">Transmembrane</keyword>
<comment type="similarity">
    <text evidence="2">Belongs to the major facilitator superfamily. Sugar transporter (TC 2.A.1.1) family.</text>
</comment>
<keyword evidence="10" id="KW-1185">Reference proteome</keyword>